<keyword evidence="2" id="KW-1185">Reference proteome</keyword>
<accession>A0A1H4U4A3</accession>
<dbReference type="EMBL" id="FNTS01000001">
    <property type="protein sequence ID" value="SEC63565.1"/>
    <property type="molecule type" value="Genomic_DNA"/>
</dbReference>
<gene>
    <name evidence="1" type="ORF">SAMN04515675_0057</name>
</gene>
<proteinExistence type="predicted"/>
<name>A0A1H4U4A3_9PSED</name>
<reference evidence="1 2" key="1">
    <citation type="submission" date="2016-10" db="EMBL/GenBank/DDBJ databases">
        <authorList>
            <person name="Varghese N."/>
            <person name="Submissions S."/>
        </authorList>
    </citation>
    <scope>NUCLEOTIDE SEQUENCE [LARGE SCALE GENOMIC DNA]</scope>
    <source>
        <strain evidence="1 2">BS2773</strain>
    </source>
</reference>
<protein>
    <submittedName>
        <fullName evidence="1">Uncharacterized protein</fullName>
    </submittedName>
</protein>
<sequence length="94" mass="9679">MTPGTLTPLHTTIATLSVGTGIVLFTEDTQRLICITMNRKAAVAGGIEAIAARAIDTGDADEALEHIVNLAAELREELLNLANLAGQIAAAKAA</sequence>
<evidence type="ECO:0000313" key="2">
    <source>
        <dbReference type="Proteomes" id="UP000182179"/>
    </source>
</evidence>
<organism evidence="1 2">
    <name type="scientific">Pseudomonas costantinii</name>
    <dbReference type="NCBI Taxonomy" id="168469"/>
    <lineage>
        <taxon>Bacteria</taxon>
        <taxon>Pseudomonadati</taxon>
        <taxon>Pseudomonadota</taxon>
        <taxon>Gammaproteobacteria</taxon>
        <taxon>Pseudomonadales</taxon>
        <taxon>Pseudomonadaceae</taxon>
        <taxon>Pseudomonas</taxon>
    </lineage>
</organism>
<comment type="caution">
    <text evidence="1">The sequence shown here is derived from an EMBL/GenBank/DDBJ whole genome shotgun (WGS) entry which is preliminary data.</text>
</comment>
<evidence type="ECO:0000313" key="1">
    <source>
        <dbReference type="EMBL" id="SEC63565.1"/>
    </source>
</evidence>
<dbReference type="Proteomes" id="UP000182179">
    <property type="component" value="Unassembled WGS sequence"/>
</dbReference>